<keyword evidence="3" id="KW-1185">Reference proteome</keyword>
<gene>
    <name evidence="2" type="ORF">ABIF63_000037</name>
</gene>
<feature type="domain" description="TrwC relaxase" evidence="1">
    <location>
        <begin position="14"/>
        <end position="294"/>
    </location>
</feature>
<dbReference type="Gene3D" id="2.30.30.940">
    <property type="match status" value="1"/>
</dbReference>
<proteinExistence type="predicted"/>
<dbReference type="Proteomes" id="UP001549291">
    <property type="component" value="Unassembled WGS sequence"/>
</dbReference>
<dbReference type="RefSeq" id="WP_354269798.1">
    <property type="nucleotide sequence ID" value="NZ_JBEPTQ010000001.1"/>
</dbReference>
<evidence type="ECO:0000313" key="2">
    <source>
        <dbReference type="EMBL" id="MET4715934.1"/>
    </source>
</evidence>
<sequence>MTASLHALGCGRSAGAYYTEDPNREASPRFRDNYYARDNVSGTWWSTSSSVVRNGSSIEKETFRDLCAGIDPRTGKSLVRGAGERHRAGWDITFSTPKSFGILWAAGSPEQRAILEAIQGDAVDQALQMVADERLIEVRLGAGGRLREAPSDIMVAKFPHFTSREGDPACHTHCVLLNSARSSSDPKKYLTIEPRQVYAWQVVLGAAFRTTLSEKLVAMGFSVRAAGRDQFEIAGISDALIEQFSKRSRQIKAVVRGDASAAEKEVAALATRGDKASVPTGDELERRWRQELAAFGIDPWSAALAAGRKLGPHRGALRDYEFDPPEVPGDTPVALAASEIFRTESVATRKELLQRALAEASLQGGGIESVYAGLAEHAASGKLVRLDRDALPQHWTTAGLAAEEATLLRLAGERQRGSWFKPAAIEAALKHASILSEEQHDAIREVTSKDPTCVLEAGAGTGKTTLAKVVVDAAKRSGLTTVGLAPSWVAADELSRSTGIEAIAIARFRHEIDAGKRRPPDSKTLVIVDEAGMVGMRDMAAIFKACAGHVPSNALGDGSAKILLCGDRRQLASVAGGSALRAIADTIERSSTLRGVRRQAVDWQRAASVAMAQGDSEAGLRAYAEEDRIEMVAGREAAEALAIKTWQDLRRLHGDDVIVVTRRNRDAVSLNLAAREILREERKIQGPDIVLPAIDRDGEIVQLPLAMGDRIRFSETLPRHEVRNGTRGTVEQFFPSGDGSVRLAIRLEDGRVVEDAWSGFAVRRRSHQAGVPKIVHSVAGSAYSVQGRTAAATVYYVPGATDARETYVALTRHRNDVRIVVESGRLAGICRTHQADPSVPPTKSVLLERLFSEARRYREKVNVADYVEDRLRFVKSGSVELPQVQNEMNLGLVARAARRIELAAQSLGLDGCRFIAELRRRALRLIPERQLYEGAASIVEKVKSWSRTRVMSVERDPHEPSIS</sequence>
<dbReference type="SUPFAM" id="SSF52540">
    <property type="entry name" value="P-loop containing nucleoside triphosphate hydrolases"/>
    <property type="match status" value="2"/>
</dbReference>
<organism evidence="2 3">
    <name type="scientific">Bradyrhizobium japonicum</name>
    <dbReference type="NCBI Taxonomy" id="375"/>
    <lineage>
        <taxon>Bacteria</taxon>
        <taxon>Pseudomonadati</taxon>
        <taxon>Pseudomonadota</taxon>
        <taxon>Alphaproteobacteria</taxon>
        <taxon>Hyphomicrobiales</taxon>
        <taxon>Nitrobacteraceae</taxon>
        <taxon>Bradyrhizobium</taxon>
    </lineage>
</organism>
<dbReference type="Gene3D" id="3.40.50.300">
    <property type="entry name" value="P-loop containing nucleotide triphosphate hydrolases"/>
    <property type="match status" value="2"/>
</dbReference>
<dbReference type="CDD" id="cd17933">
    <property type="entry name" value="DEXSc_RecD-like"/>
    <property type="match status" value="1"/>
</dbReference>
<dbReference type="InterPro" id="IPR014059">
    <property type="entry name" value="TraI/TrwC_relax"/>
</dbReference>
<comment type="caution">
    <text evidence="2">The sequence shown here is derived from an EMBL/GenBank/DDBJ whole genome shotgun (WGS) entry which is preliminary data.</text>
</comment>
<dbReference type="InterPro" id="IPR014862">
    <property type="entry name" value="TrwC"/>
</dbReference>
<dbReference type="Pfam" id="PF13604">
    <property type="entry name" value="AAA_30"/>
    <property type="match status" value="1"/>
</dbReference>
<dbReference type="EMBL" id="JBEPTQ010000001">
    <property type="protein sequence ID" value="MET4715934.1"/>
    <property type="molecule type" value="Genomic_DNA"/>
</dbReference>
<name>A0ABV2RGA1_BRAJP</name>
<evidence type="ECO:0000313" key="3">
    <source>
        <dbReference type="Proteomes" id="UP001549291"/>
    </source>
</evidence>
<protein>
    <submittedName>
        <fullName evidence="2">Conjugative relaxase-like TrwC/TraI family protein</fullName>
    </submittedName>
</protein>
<reference evidence="2 3" key="1">
    <citation type="submission" date="2024-06" db="EMBL/GenBank/DDBJ databases">
        <title>Genomic Encyclopedia of Type Strains, Phase V (KMG-V): Genome sequencing to study the core and pangenomes of soil and plant-associated prokaryotes.</title>
        <authorList>
            <person name="Whitman W."/>
        </authorList>
    </citation>
    <scope>NUCLEOTIDE SEQUENCE [LARGE SCALE GENOMIC DNA]</scope>
    <source>
        <strain evidence="2 3">USDA 160</strain>
    </source>
</reference>
<dbReference type="SUPFAM" id="SSF55464">
    <property type="entry name" value="Origin of replication-binding domain, RBD-like"/>
    <property type="match status" value="1"/>
</dbReference>
<dbReference type="InterPro" id="IPR027417">
    <property type="entry name" value="P-loop_NTPase"/>
</dbReference>
<dbReference type="NCBIfam" id="NF041492">
    <property type="entry name" value="MobF"/>
    <property type="match status" value="1"/>
</dbReference>
<evidence type="ECO:0000259" key="1">
    <source>
        <dbReference type="Pfam" id="PF08751"/>
    </source>
</evidence>
<dbReference type="NCBIfam" id="TIGR02686">
    <property type="entry name" value="relax_trwC"/>
    <property type="match status" value="1"/>
</dbReference>
<accession>A0ABV2RGA1</accession>
<dbReference type="Pfam" id="PF08751">
    <property type="entry name" value="TrwC"/>
    <property type="match status" value="1"/>
</dbReference>